<feature type="compositionally biased region" description="Polar residues" evidence="1">
    <location>
        <begin position="9"/>
        <end position="38"/>
    </location>
</feature>
<keyword evidence="3" id="KW-1185">Reference proteome</keyword>
<accession>A0AA39UCN6</accession>
<comment type="caution">
    <text evidence="2">The sequence shown here is derived from an EMBL/GenBank/DDBJ whole genome shotgun (WGS) entry which is preliminary data.</text>
</comment>
<name>A0AA39UCN6_9AGAR</name>
<protein>
    <submittedName>
        <fullName evidence="2">Uncharacterized protein</fullName>
    </submittedName>
</protein>
<dbReference type="AlphaFoldDB" id="A0AA39UCN6"/>
<reference evidence="2" key="1">
    <citation type="submission" date="2023-06" db="EMBL/GenBank/DDBJ databases">
        <authorList>
            <consortium name="Lawrence Berkeley National Laboratory"/>
            <person name="Ahrendt S."/>
            <person name="Sahu N."/>
            <person name="Indic B."/>
            <person name="Wong-Bajracharya J."/>
            <person name="Merenyi Z."/>
            <person name="Ke H.-M."/>
            <person name="Monk M."/>
            <person name="Kocsube S."/>
            <person name="Drula E."/>
            <person name="Lipzen A."/>
            <person name="Balint B."/>
            <person name="Henrissat B."/>
            <person name="Andreopoulos B."/>
            <person name="Martin F.M."/>
            <person name="Harder C.B."/>
            <person name="Rigling D."/>
            <person name="Ford K.L."/>
            <person name="Foster G.D."/>
            <person name="Pangilinan J."/>
            <person name="Papanicolaou A."/>
            <person name="Barry K."/>
            <person name="LaButti K."/>
            <person name="Viragh M."/>
            <person name="Koriabine M."/>
            <person name="Yan M."/>
            <person name="Riley R."/>
            <person name="Champramary S."/>
            <person name="Plett K.L."/>
            <person name="Tsai I.J."/>
            <person name="Slot J."/>
            <person name="Sipos G."/>
            <person name="Plett J."/>
            <person name="Nagy L.G."/>
            <person name="Grigoriev I.V."/>
        </authorList>
    </citation>
    <scope>NUCLEOTIDE SEQUENCE</scope>
    <source>
        <strain evidence="2">HWK02</strain>
    </source>
</reference>
<sequence length="566" mass="63171">MLHGGELQITHSPLPTVPTLKQNGTPRPNASTPSSSSKPAYHPLPSNPRLPHALPPNPTKQLGPAVGSSSLALHNPLKASPMRPALANGTSVPAIPQLLKAREKAAAEMEHEKEKTSEKQAGIDKRRVIDSFKAKPRERLKEWEGKGSDGCRGRDKYEPRYPERRACSPSPNPLHYLDKGYTEDEVEKALLTNGMEYIIVEFEDGKRSGGGVLDAEVRDFFENFTPKKVMSAPKYGLALVYFVRSRRRLAYRDGMVDEAVCLIVAELKQILMKDVKDRVVGNEVKWLMRVGVREKEDEKEGEKGAKTLGLNGLSFQKRRREGEDGGRERKHVKVVDENVDVHIHDNTVKVKQAREADVVEEEEEEEHPRKKGKMEKKVQKKVKGKKDRLVVKDKEEDIVVVVNGHKMPTIRLETMISPSTSRLSSPCSVPPTPALVVESESESEEEEELVEEEDLGIFEDDKDRFFAKIALSHPEKDFESLDNNLKAELGVPPLPVITPRLWIHATGSAQTEGFYEISHAQKAEYVSQYQACSSAVSSKVIVDPAPNDSPSKASVMSSRENRVNAR</sequence>
<organism evidence="2 3">
    <name type="scientific">Armillaria luteobubalina</name>
    <dbReference type="NCBI Taxonomy" id="153913"/>
    <lineage>
        <taxon>Eukaryota</taxon>
        <taxon>Fungi</taxon>
        <taxon>Dikarya</taxon>
        <taxon>Basidiomycota</taxon>
        <taxon>Agaricomycotina</taxon>
        <taxon>Agaricomycetes</taxon>
        <taxon>Agaricomycetidae</taxon>
        <taxon>Agaricales</taxon>
        <taxon>Marasmiineae</taxon>
        <taxon>Physalacriaceae</taxon>
        <taxon>Armillaria</taxon>
    </lineage>
</organism>
<feature type="compositionally biased region" description="Basic residues" evidence="1">
    <location>
        <begin position="369"/>
        <end position="379"/>
    </location>
</feature>
<dbReference type="Proteomes" id="UP001175228">
    <property type="component" value="Unassembled WGS sequence"/>
</dbReference>
<evidence type="ECO:0000313" key="3">
    <source>
        <dbReference type="Proteomes" id="UP001175228"/>
    </source>
</evidence>
<feature type="compositionally biased region" description="Polar residues" evidence="1">
    <location>
        <begin position="548"/>
        <end position="558"/>
    </location>
</feature>
<dbReference type="EMBL" id="JAUEPU010000195">
    <property type="protein sequence ID" value="KAK0473820.1"/>
    <property type="molecule type" value="Genomic_DNA"/>
</dbReference>
<feature type="region of interest" description="Disordered" evidence="1">
    <location>
        <begin position="1"/>
        <end position="76"/>
    </location>
</feature>
<proteinExistence type="predicted"/>
<evidence type="ECO:0000256" key="1">
    <source>
        <dbReference type="SAM" id="MobiDB-lite"/>
    </source>
</evidence>
<feature type="compositionally biased region" description="Pro residues" evidence="1">
    <location>
        <begin position="45"/>
        <end position="58"/>
    </location>
</feature>
<feature type="region of interest" description="Disordered" evidence="1">
    <location>
        <begin position="541"/>
        <end position="566"/>
    </location>
</feature>
<gene>
    <name evidence="2" type="ORF">EDD18DRAFT_1223697</name>
</gene>
<evidence type="ECO:0000313" key="2">
    <source>
        <dbReference type="EMBL" id="KAK0473820.1"/>
    </source>
</evidence>
<feature type="region of interest" description="Disordered" evidence="1">
    <location>
        <begin position="351"/>
        <end position="379"/>
    </location>
</feature>